<name>A0ABV2J9V7_9FIRM</name>
<dbReference type="RefSeq" id="WP_354368138.1">
    <property type="nucleotide sequence ID" value="NZ_JBEPMA010000006.1"/>
</dbReference>
<dbReference type="InterPro" id="IPR024419">
    <property type="entry name" value="YvrJ"/>
</dbReference>
<comment type="caution">
    <text evidence="2">The sequence shown here is derived from an EMBL/GenBank/DDBJ whole genome shotgun (WGS) entry which is preliminary data.</text>
</comment>
<organism evidence="2 3">
    <name type="scientific">Peptoniphilus olsenii</name>
    <dbReference type="NCBI Taxonomy" id="411570"/>
    <lineage>
        <taxon>Bacteria</taxon>
        <taxon>Bacillati</taxon>
        <taxon>Bacillota</taxon>
        <taxon>Tissierellia</taxon>
        <taxon>Tissierellales</taxon>
        <taxon>Peptoniphilaceae</taxon>
        <taxon>Peptoniphilus</taxon>
    </lineage>
</organism>
<evidence type="ECO:0000313" key="3">
    <source>
        <dbReference type="Proteomes" id="UP001549162"/>
    </source>
</evidence>
<keyword evidence="1" id="KW-0472">Membrane</keyword>
<proteinExistence type="predicted"/>
<gene>
    <name evidence="2" type="ORF">ABID14_001196</name>
</gene>
<keyword evidence="3" id="KW-1185">Reference proteome</keyword>
<evidence type="ECO:0008006" key="4">
    <source>
        <dbReference type="Google" id="ProtNLM"/>
    </source>
</evidence>
<sequence>MEELLSFVSNIGFPIAISCYILVRHETKLDELRDAILELSRAFEKMNR</sequence>
<dbReference type="Pfam" id="PF12841">
    <property type="entry name" value="YvrJ"/>
    <property type="match status" value="1"/>
</dbReference>
<evidence type="ECO:0000256" key="1">
    <source>
        <dbReference type="SAM" id="Phobius"/>
    </source>
</evidence>
<accession>A0ABV2J9V7</accession>
<reference evidence="2 3" key="1">
    <citation type="submission" date="2024-06" db="EMBL/GenBank/DDBJ databases">
        <title>Genomic Encyclopedia of Type Strains, Phase IV (KMG-IV): sequencing the most valuable type-strain genomes for metagenomic binning, comparative biology and taxonomic classification.</title>
        <authorList>
            <person name="Goeker M."/>
        </authorList>
    </citation>
    <scope>NUCLEOTIDE SEQUENCE [LARGE SCALE GENOMIC DNA]</scope>
    <source>
        <strain evidence="2 3">DSM 21460</strain>
    </source>
</reference>
<keyword evidence="1" id="KW-0812">Transmembrane</keyword>
<dbReference type="EMBL" id="JBEPMA010000006">
    <property type="protein sequence ID" value="MET3617562.1"/>
    <property type="molecule type" value="Genomic_DNA"/>
</dbReference>
<feature type="transmembrane region" description="Helical" evidence="1">
    <location>
        <begin position="6"/>
        <end position="23"/>
    </location>
</feature>
<protein>
    <recommendedName>
        <fullName evidence="4">YvrJ family protein</fullName>
    </recommendedName>
</protein>
<evidence type="ECO:0000313" key="2">
    <source>
        <dbReference type="EMBL" id="MET3617562.1"/>
    </source>
</evidence>
<dbReference type="Proteomes" id="UP001549162">
    <property type="component" value="Unassembled WGS sequence"/>
</dbReference>
<keyword evidence="1" id="KW-1133">Transmembrane helix</keyword>